<reference evidence="6 7" key="1">
    <citation type="submission" date="2017-01" db="EMBL/GenBank/DDBJ databases">
        <authorList>
            <person name="Mah S.A."/>
            <person name="Swanson W.J."/>
            <person name="Moy G.W."/>
            <person name="Vacquier V.D."/>
        </authorList>
    </citation>
    <scope>NUCLEOTIDE SEQUENCE [LARGE SCALE GENOMIC DNA]</scope>
    <source>
        <strain evidence="6 7">DSM 7027</strain>
    </source>
</reference>
<dbReference type="eggNOG" id="COG1853">
    <property type="taxonomic scope" value="Bacteria"/>
</dbReference>
<dbReference type="InterPro" id="IPR012349">
    <property type="entry name" value="Split_barrel_FMN-bd"/>
</dbReference>
<evidence type="ECO:0000313" key="6">
    <source>
        <dbReference type="EMBL" id="SIQ29871.1"/>
    </source>
</evidence>
<name>A0A1N6RM40_9GAMM</name>
<dbReference type="RefSeq" id="WP_076462541.1">
    <property type="nucleotide sequence ID" value="NZ_FTMN01000003.1"/>
</dbReference>
<keyword evidence="2" id="KW-0285">Flavoprotein</keyword>
<protein>
    <submittedName>
        <fullName evidence="6">NADH-FMN oxidoreductase RutF, flavin reductase (DIM6/NTAB) family</fullName>
    </submittedName>
</protein>
<dbReference type="SMART" id="SM00903">
    <property type="entry name" value="Flavin_Reduct"/>
    <property type="match status" value="1"/>
</dbReference>
<dbReference type="STRING" id="49186.SAMN05421647_103412"/>
<evidence type="ECO:0000256" key="3">
    <source>
        <dbReference type="ARBA" id="ARBA00022643"/>
    </source>
</evidence>
<dbReference type="EMBL" id="FTMN01000003">
    <property type="protein sequence ID" value="SIQ29871.1"/>
    <property type="molecule type" value="Genomic_DNA"/>
</dbReference>
<proteinExistence type="inferred from homology"/>
<keyword evidence="7" id="KW-1185">Reference proteome</keyword>
<dbReference type="Pfam" id="PF01613">
    <property type="entry name" value="Flavin_Reduct"/>
    <property type="match status" value="1"/>
</dbReference>
<comment type="cofactor">
    <cofactor evidence="1">
        <name>FMN</name>
        <dbReference type="ChEBI" id="CHEBI:58210"/>
    </cofactor>
</comment>
<sequence>MDLSPDQMSPTDIYHALTQIIIPRPIAWVLSPNDTNAESLNLAPFSFFNVVCSDPPILMLSMGNKSDGTLKDSCRNLLERQRCVIHIAQDAQAAQVSDSARELNLGESELEGTELELVDFNGTSMQRLRQVPVALACRLHQHLEVGNKPQNLLLVEVEHIWVDDEVCFNDGKGRVRFDAEKIKPLARLGGAEYASLDQVFRVQRP</sequence>
<feature type="domain" description="Flavin reductase like" evidence="5">
    <location>
        <begin position="19"/>
        <end position="176"/>
    </location>
</feature>
<evidence type="ECO:0000256" key="2">
    <source>
        <dbReference type="ARBA" id="ARBA00022630"/>
    </source>
</evidence>
<dbReference type="GO" id="GO:0016646">
    <property type="term" value="F:oxidoreductase activity, acting on the CH-NH group of donors, NAD or NADP as acceptor"/>
    <property type="evidence" value="ECO:0007669"/>
    <property type="project" value="UniProtKB-ARBA"/>
</dbReference>
<organism evidence="6 7">
    <name type="scientific">Marinobacterium stanieri</name>
    <dbReference type="NCBI Taxonomy" id="49186"/>
    <lineage>
        <taxon>Bacteria</taxon>
        <taxon>Pseudomonadati</taxon>
        <taxon>Pseudomonadota</taxon>
        <taxon>Gammaproteobacteria</taxon>
        <taxon>Oceanospirillales</taxon>
        <taxon>Oceanospirillaceae</taxon>
        <taxon>Marinobacterium</taxon>
    </lineage>
</organism>
<dbReference type="Proteomes" id="UP000186895">
    <property type="component" value="Unassembled WGS sequence"/>
</dbReference>
<evidence type="ECO:0000313" key="7">
    <source>
        <dbReference type="Proteomes" id="UP000186895"/>
    </source>
</evidence>
<accession>A0A1N6RM40</accession>
<dbReference type="AlphaFoldDB" id="A0A1N6RM40"/>
<dbReference type="GO" id="GO:0010181">
    <property type="term" value="F:FMN binding"/>
    <property type="evidence" value="ECO:0007669"/>
    <property type="project" value="InterPro"/>
</dbReference>
<evidence type="ECO:0000256" key="4">
    <source>
        <dbReference type="ARBA" id="ARBA00038054"/>
    </source>
</evidence>
<dbReference type="PANTHER" id="PTHR33798:SF5">
    <property type="entry name" value="FLAVIN REDUCTASE LIKE DOMAIN-CONTAINING PROTEIN"/>
    <property type="match status" value="1"/>
</dbReference>
<dbReference type="PANTHER" id="PTHR33798">
    <property type="entry name" value="FLAVOPROTEIN OXYGENASE"/>
    <property type="match status" value="1"/>
</dbReference>
<dbReference type="SUPFAM" id="SSF50475">
    <property type="entry name" value="FMN-binding split barrel"/>
    <property type="match status" value="1"/>
</dbReference>
<gene>
    <name evidence="6" type="ORF">SAMN05421647_103412</name>
</gene>
<evidence type="ECO:0000256" key="1">
    <source>
        <dbReference type="ARBA" id="ARBA00001917"/>
    </source>
</evidence>
<dbReference type="Gene3D" id="2.30.110.10">
    <property type="entry name" value="Electron Transport, Fmn-binding Protein, Chain A"/>
    <property type="match status" value="1"/>
</dbReference>
<keyword evidence="3" id="KW-0288">FMN</keyword>
<dbReference type="InterPro" id="IPR002563">
    <property type="entry name" value="Flavin_Rdtase-like_dom"/>
</dbReference>
<evidence type="ECO:0000259" key="5">
    <source>
        <dbReference type="SMART" id="SM00903"/>
    </source>
</evidence>
<comment type="similarity">
    <text evidence="4">Belongs to the flavoredoxin family.</text>
</comment>